<dbReference type="EMBL" id="BQNB010010979">
    <property type="protein sequence ID" value="GJS84500.1"/>
    <property type="molecule type" value="Genomic_DNA"/>
</dbReference>
<comment type="caution">
    <text evidence="3">The sequence shown here is derived from an EMBL/GenBank/DDBJ whole genome shotgun (WGS) entry which is preliminary data.</text>
</comment>
<feature type="region of interest" description="Disordered" evidence="2">
    <location>
        <begin position="960"/>
        <end position="1008"/>
    </location>
</feature>
<feature type="region of interest" description="Disordered" evidence="2">
    <location>
        <begin position="811"/>
        <end position="839"/>
    </location>
</feature>
<feature type="compositionally biased region" description="Polar residues" evidence="2">
    <location>
        <begin position="172"/>
        <end position="182"/>
    </location>
</feature>
<feature type="region of interest" description="Disordered" evidence="2">
    <location>
        <begin position="86"/>
        <end position="197"/>
    </location>
</feature>
<dbReference type="Gene3D" id="4.10.60.10">
    <property type="entry name" value="Zinc finger, CCHC-type"/>
    <property type="match status" value="1"/>
</dbReference>
<keyword evidence="1" id="KW-0175">Coiled coil</keyword>
<dbReference type="Proteomes" id="UP001151760">
    <property type="component" value="Unassembled WGS sequence"/>
</dbReference>
<organism evidence="3 4">
    <name type="scientific">Tanacetum coccineum</name>
    <dbReference type="NCBI Taxonomy" id="301880"/>
    <lineage>
        <taxon>Eukaryota</taxon>
        <taxon>Viridiplantae</taxon>
        <taxon>Streptophyta</taxon>
        <taxon>Embryophyta</taxon>
        <taxon>Tracheophyta</taxon>
        <taxon>Spermatophyta</taxon>
        <taxon>Magnoliopsida</taxon>
        <taxon>eudicotyledons</taxon>
        <taxon>Gunneridae</taxon>
        <taxon>Pentapetalae</taxon>
        <taxon>asterids</taxon>
        <taxon>campanulids</taxon>
        <taxon>Asterales</taxon>
        <taxon>Asteraceae</taxon>
        <taxon>Asteroideae</taxon>
        <taxon>Anthemideae</taxon>
        <taxon>Anthemidinae</taxon>
        <taxon>Tanacetum</taxon>
    </lineage>
</organism>
<feature type="compositionally biased region" description="Polar residues" evidence="2">
    <location>
        <begin position="111"/>
        <end position="132"/>
    </location>
</feature>
<dbReference type="InterPro" id="IPR036875">
    <property type="entry name" value="Znf_CCHC_sf"/>
</dbReference>
<feature type="compositionally biased region" description="Polar residues" evidence="2">
    <location>
        <begin position="340"/>
        <end position="350"/>
    </location>
</feature>
<evidence type="ECO:0000313" key="4">
    <source>
        <dbReference type="Proteomes" id="UP001151760"/>
    </source>
</evidence>
<name>A0ABQ4Z3W1_9ASTR</name>
<feature type="compositionally biased region" description="Low complexity" evidence="2">
    <location>
        <begin position="503"/>
        <end position="525"/>
    </location>
</feature>
<gene>
    <name evidence="3" type="ORF">Tco_0751041</name>
</gene>
<feature type="coiled-coil region" evidence="1">
    <location>
        <begin position="585"/>
        <end position="619"/>
    </location>
</feature>
<feature type="compositionally biased region" description="Basic residues" evidence="2">
    <location>
        <begin position="134"/>
        <end position="143"/>
    </location>
</feature>
<evidence type="ECO:0000313" key="3">
    <source>
        <dbReference type="EMBL" id="GJS84500.1"/>
    </source>
</evidence>
<feature type="region of interest" description="Disordered" evidence="2">
    <location>
        <begin position="480"/>
        <end position="558"/>
    </location>
</feature>
<proteinExistence type="predicted"/>
<feature type="region of interest" description="Disordered" evidence="2">
    <location>
        <begin position="334"/>
        <end position="361"/>
    </location>
</feature>
<dbReference type="SUPFAM" id="SSF57756">
    <property type="entry name" value="Retrovirus zinc finger-like domains"/>
    <property type="match status" value="1"/>
</dbReference>
<reference evidence="3" key="2">
    <citation type="submission" date="2022-01" db="EMBL/GenBank/DDBJ databases">
        <authorList>
            <person name="Yamashiro T."/>
            <person name="Shiraishi A."/>
            <person name="Satake H."/>
            <person name="Nakayama K."/>
        </authorList>
    </citation>
    <scope>NUCLEOTIDE SEQUENCE</scope>
</reference>
<protein>
    <submittedName>
        <fullName evidence="3">Pleiotropic drug resistance protein 1-like protein</fullName>
    </submittedName>
</protein>
<evidence type="ECO:0000256" key="2">
    <source>
        <dbReference type="SAM" id="MobiDB-lite"/>
    </source>
</evidence>
<feature type="compositionally biased region" description="Basic and acidic residues" evidence="2">
    <location>
        <begin position="828"/>
        <end position="839"/>
    </location>
</feature>
<evidence type="ECO:0000256" key="1">
    <source>
        <dbReference type="SAM" id="Coils"/>
    </source>
</evidence>
<sequence length="1008" mass="113114">MENQEQNLPQQEQPFVAAKQVSFNLEDIILNTNNKEGYGDDEVTQYPTQVFSVNNWTLKPNQPEEPPFTDHMLAICNAKESVALKAPKPSSIAERVPQGTKPRAQPGYKKQPSSKQTFVSSKEATECGSSKAPTAHHHSKRRKESSSAMDSNPSRSSVSTLVDTEMHKEDQQATGGPTSLGVTSEERAHPQLSSGMSTLNLNKPIFSASFILHFESALGHDASPDSTAEVDPGLSVPNDSIPPQQGMDEGTKNMSYDYIFVDTDPHVLADQTKSVNEGLETVLTQPTTEKGASFTAIHGDKEEASTAIHGDKEEAYSTIKLEDLAKLVDEDELNVETEDTSVPKSSSPGSLPTKLKDLPSKFNEPTEEIKGLKTQVREHEIELPKELKEIPTKLENFTKTATSLTSQVAELKTLQWELPEEFLSLPAKVESAQAKLKTLDALLSFLLNVTKALNKFAEKDTNQATISQLFQRRADKIVEAEKENRNQQPKQTTPPTTTPINPPIITTTTQMQTPLQSPPRSSSQPEGEHIKKDKGKKVMSSEEAEKESTESDSDDEAYVTGSMVKSSKVKKLKKFDFVTEDGRHIHLSEEQINNQKKLEEEAKAEAAKQEGEVRKAELIDLLGPEVVHKYYNYKLQYDRYCDKMLNRRAESRITNCDVLTRKGPITFKVYREDGTYEVIPNFKVSDLHLGEWREVMKACPDRKGKGWQTIYDQIQTRMDYLHTTKAELGINLDIPLSMQDPLDKLNDLANKKRKHADDIHDYFKATKGIIHHFQKTGRKLQFDAKESVGFDKTKVECYNCHKTGHFAREYRTKEDNRRRGGWNPGNKDGSRTGKKEESKALVTVDGESVDWTTHSEDDENYAFMANNSSGSNTQKLLAKAQKEKDDLEVIVDKWNHSSKNLGKIVNHHMSARDKFGLGYGDYRYSGILSYENEVFQSVFKTNKSDFENPPLHKRLVKTGEMQAVPPPMTGNYLPSGPDIEIDDSQYTYGPEKTQSSESESQTTETLIP</sequence>
<accession>A0ABQ4Z3W1</accession>
<feature type="compositionally biased region" description="Acidic residues" evidence="2">
    <location>
        <begin position="542"/>
        <end position="557"/>
    </location>
</feature>
<keyword evidence="4" id="KW-1185">Reference proteome</keyword>
<feature type="compositionally biased region" description="Low complexity" evidence="2">
    <location>
        <begin position="991"/>
        <end position="1008"/>
    </location>
</feature>
<feature type="compositionally biased region" description="Polar residues" evidence="2">
    <location>
        <begin position="148"/>
        <end position="162"/>
    </location>
</feature>
<reference evidence="3" key="1">
    <citation type="journal article" date="2022" name="Int. J. Mol. Sci.">
        <title>Draft Genome of Tanacetum Coccineum: Genomic Comparison of Closely Related Tanacetum-Family Plants.</title>
        <authorList>
            <person name="Yamashiro T."/>
            <person name="Shiraishi A."/>
            <person name="Nakayama K."/>
            <person name="Satake H."/>
        </authorList>
    </citation>
    <scope>NUCLEOTIDE SEQUENCE</scope>
</reference>